<protein>
    <submittedName>
        <fullName evidence="2">Beta-lactamase domain protein</fullName>
    </submittedName>
</protein>
<dbReference type="Pfam" id="PF12706">
    <property type="entry name" value="Lactamase_B_2"/>
    <property type="match status" value="1"/>
</dbReference>
<accession>A0A2Z6AUH8</accession>
<dbReference type="InterPro" id="IPR001279">
    <property type="entry name" value="Metallo-B-lactamas"/>
</dbReference>
<dbReference type="SUPFAM" id="SSF56281">
    <property type="entry name" value="Metallo-hydrolase/oxidoreductase"/>
    <property type="match status" value="1"/>
</dbReference>
<gene>
    <name evidence="2" type="ORF">DFE_0157</name>
</gene>
<dbReference type="CDD" id="cd07715">
    <property type="entry name" value="TaR3-like_MBL-fold"/>
    <property type="match status" value="1"/>
</dbReference>
<name>A0A2Z6AUH8_9BACT</name>
<evidence type="ECO:0000259" key="1">
    <source>
        <dbReference type="Pfam" id="PF12706"/>
    </source>
</evidence>
<dbReference type="PANTHER" id="PTHR42663">
    <property type="entry name" value="HYDROLASE C777.06C-RELATED-RELATED"/>
    <property type="match status" value="1"/>
</dbReference>
<proteinExistence type="predicted"/>
<sequence>MFIRCWGSRGSIPVSGPEYNRFGGDTTCIEIRNDDDDIVVVDAGSGIRRLGNLLLKEGRFDLTMLFTHAHWDHVLGLPFFKPVYMPQTTLQIHGCPFEMGDLFKVLQQVMNAPYFPVQYGELLSTRNHSLACDLEIMVGGMSINSIPLSHPNKGQGFKFEEKGKSFVFLTDNELDFEHPGGTTYEDYLAFSKGADLLVHDAEYLPTEYEKLTRGWGHTTYTRALELAIEAKVRAFGLFHLNQDRTDEQVDAMVEDCRRIAAQRGVDMEIFAMAQDQEITL</sequence>
<keyword evidence="3" id="KW-1185">Reference proteome</keyword>
<dbReference type="RefSeq" id="WP_126375682.1">
    <property type="nucleotide sequence ID" value="NZ_AP017378.1"/>
</dbReference>
<dbReference type="AlphaFoldDB" id="A0A2Z6AUH8"/>
<dbReference type="Gene3D" id="3.60.15.10">
    <property type="entry name" value="Ribonuclease Z/Hydroxyacylglutathione hydrolase-like"/>
    <property type="match status" value="1"/>
</dbReference>
<evidence type="ECO:0000313" key="3">
    <source>
        <dbReference type="Proteomes" id="UP000269883"/>
    </source>
</evidence>
<dbReference type="EMBL" id="AP017378">
    <property type="protein sequence ID" value="BBD06883.1"/>
    <property type="molecule type" value="Genomic_DNA"/>
</dbReference>
<dbReference type="KEGG" id="dfl:DFE_0157"/>
<dbReference type="PANTHER" id="PTHR42663:SF4">
    <property type="entry name" value="SLL1036 PROTEIN"/>
    <property type="match status" value="1"/>
</dbReference>
<dbReference type="OrthoDB" id="9803916at2"/>
<reference evidence="2 3" key="1">
    <citation type="journal article" date="2018" name="Sci. Adv.">
        <title>Multi-heme cytochromes provide a pathway for survival in energy-limited environments.</title>
        <authorList>
            <person name="Deng X."/>
            <person name="Dohmae N."/>
            <person name="Nealson K.H."/>
            <person name="Hashimoto K."/>
            <person name="Okamoto A."/>
        </authorList>
    </citation>
    <scope>NUCLEOTIDE SEQUENCE [LARGE SCALE GENOMIC DNA]</scope>
    <source>
        <strain evidence="2 3">IS5</strain>
    </source>
</reference>
<organism evidence="2 3">
    <name type="scientific">Desulfovibrio ferrophilus</name>
    <dbReference type="NCBI Taxonomy" id="241368"/>
    <lineage>
        <taxon>Bacteria</taxon>
        <taxon>Pseudomonadati</taxon>
        <taxon>Thermodesulfobacteriota</taxon>
        <taxon>Desulfovibrionia</taxon>
        <taxon>Desulfovibrionales</taxon>
        <taxon>Desulfovibrionaceae</taxon>
        <taxon>Desulfovibrio</taxon>
    </lineage>
</organism>
<dbReference type="Proteomes" id="UP000269883">
    <property type="component" value="Chromosome"/>
</dbReference>
<feature type="domain" description="Metallo-beta-lactamase" evidence="1">
    <location>
        <begin position="39"/>
        <end position="239"/>
    </location>
</feature>
<evidence type="ECO:0000313" key="2">
    <source>
        <dbReference type="EMBL" id="BBD06883.1"/>
    </source>
</evidence>
<dbReference type="InterPro" id="IPR036866">
    <property type="entry name" value="RibonucZ/Hydroxyglut_hydro"/>
</dbReference>